<organism evidence="1 2">
    <name type="scientific">Terrihalobacillus insolitus</name>
    <dbReference type="NCBI Taxonomy" id="2950438"/>
    <lineage>
        <taxon>Bacteria</taxon>
        <taxon>Bacillati</taxon>
        <taxon>Bacillota</taxon>
        <taxon>Bacilli</taxon>
        <taxon>Bacillales</taxon>
        <taxon>Bacillaceae</taxon>
        <taxon>Terrihalobacillus</taxon>
    </lineage>
</organism>
<dbReference type="Pfam" id="PF14169">
    <property type="entry name" value="YdjO"/>
    <property type="match status" value="1"/>
</dbReference>
<dbReference type="InterPro" id="IPR025916">
    <property type="entry name" value="YdjO"/>
</dbReference>
<proteinExistence type="predicted"/>
<dbReference type="AlphaFoldDB" id="A0A9X3WNY4"/>
<keyword evidence="2" id="KW-1185">Reference proteome</keyword>
<gene>
    <name evidence="1" type="ORF">NC797_01360</name>
</gene>
<dbReference type="RefSeq" id="WP_272434812.1">
    <property type="nucleotide sequence ID" value="NZ_JAMQKB010000001.1"/>
</dbReference>
<dbReference type="EMBL" id="JAMQKB010000001">
    <property type="protein sequence ID" value="MDC3423155.1"/>
    <property type="molecule type" value="Genomic_DNA"/>
</dbReference>
<sequence>MAYFHGKKEPAPEVETSIWTCTDDECSGWMRESFTFDETPTCPLCHSTMAKEIKVLPKID</sequence>
<dbReference type="Proteomes" id="UP001145050">
    <property type="component" value="Unassembled WGS sequence"/>
</dbReference>
<accession>A0A9X3WNY4</accession>
<protein>
    <submittedName>
        <fullName evidence="1">Cold-shock protein</fullName>
    </submittedName>
</protein>
<evidence type="ECO:0000313" key="2">
    <source>
        <dbReference type="Proteomes" id="UP001145050"/>
    </source>
</evidence>
<evidence type="ECO:0000313" key="1">
    <source>
        <dbReference type="EMBL" id="MDC3423155.1"/>
    </source>
</evidence>
<comment type="caution">
    <text evidence="1">The sequence shown here is derived from an EMBL/GenBank/DDBJ whole genome shotgun (WGS) entry which is preliminary data.</text>
</comment>
<reference evidence="1" key="1">
    <citation type="submission" date="2022-06" db="EMBL/GenBank/DDBJ databases">
        <title>Aquibacillus sp. a new bacterium isolated from soil saline samples.</title>
        <authorList>
            <person name="Galisteo C."/>
            <person name="De La Haba R."/>
            <person name="Sanchez-Porro C."/>
            <person name="Ventosa A."/>
        </authorList>
    </citation>
    <scope>NUCLEOTIDE SEQUENCE</scope>
    <source>
        <strain evidence="1">3ASR75-11</strain>
    </source>
</reference>
<name>A0A9X3WNY4_9BACI</name>